<evidence type="ECO:0000313" key="1">
    <source>
        <dbReference type="EMBL" id="KAK7584244.1"/>
    </source>
</evidence>
<accession>A0AAN9TFI7</accession>
<evidence type="ECO:0000313" key="2">
    <source>
        <dbReference type="Proteomes" id="UP001367676"/>
    </source>
</evidence>
<dbReference type="Proteomes" id="UP001367676">
    <property type="component" value="Unassembled WGS sequence"/>
</dbReference>
<sequence>MEIKMTLAQEVEKYPDLSSPLPVSFLSPIFLISLLVPPLIELSSDRAPSEQNTNIMPYVAYHSHHLCNEPYYESDKFRGSFSTSGGDTTLDRISSDCQGGEYGGGGEAAYRRECVCAAFGKQVALNGGAASSTSMTTTTSTFDVDDGGDYRIYTEPQIVQTGSPRPPCPRPLASALVAVCTHTRIRVRGAGAPTE</sequence>
<dbReference type="AlphaFoldDB" id="A0AAN9TFI7"/>
<reference evidence="1 2" key="1">
    <citation type="submission" date="2024-03" db="EMBL/GenBank/DDBJ databases">
        <title>Adaptation during the transition from Ophiocordyceps entomopathogen to insect associate is accompanied by gene loss and intensified selection.</title>
        <authorList>
            <person name="Ward C.M."/>
            <person name="Onetto C.A."/>
            <person name="Borneman A.R."/>
        </authorList>
    </citation>
    <scope>NUCLEOTIDE SEQUENCE [LARGE SCALE GENOMIC DNA]</scope>
    <source>
        <strain evidence="1">AWRI1</strain>
        <tissue evidence="1">Single Adult Female</tissue>
    </source>
</reference>
<dbReference type="EMBL" id="JBBCAQ010000032">
    <property type="protein sequence ID" value="KAK7584244.1"/>
    <property type="molecule type" value="Genomic_DNA"/>
</dbReference>
<proteinExistence type="predicted"/>
<comment type="caution">
    <text evidence="1">The sequence shown here is derived from an EMBL/GenBank/DDBJ whole genome shotgun (WGS) entry which is preliminary data.</text>
</comment>
<keyword evidence="2" id="KW-1185">Reference proteome</keyword>
<name>A0AAN9TFI7_9HEMI</name>
<organism evidence="1 2">
    <name type="scientific">Parthenolecanium corni</name>
    <dbReference type="NCBI Taxonomy" id="536013"/>
    <lineage>
        <taxon>Eukaryota</taxon>
        <taxon>Metazoa</taxon>
        <taxon>Ecdysozoa</taxon>
        <taxon>Arthropoda</taxon>
        <taxon>Hexapoda</taxon>
        <taxon>Insecta</taxon>
        <taxon>Pterygota</taxon>
        <taxon>Neoptera</taxon>
        <taxon>Paraneoptera</taxon>
        <taxon>Hemiptera</taxon>
        <taxon>Sternorrhyncha</taxon>
        <taxon>Coccoidea</taxon>
        <taxon>Coccidae</taxon>
        <taxon>Parthenolecanium</taxon>
    </lineage>
</organism>
<gene>
    <name evidence="1" type="ORF">V9T40_005207</name>
</gene>
<protein>
    <submittedName>
        <fullName evidence="1">Uncharacterized protein</fullName>
    </submittedName>
</protein>